<dbReference type="Proteomes" id="UP000593566">
    <property type="component" value="Unassembled WGS sequence"/>
</dbReference>
<dbReference type="GeneID" id="59337867"/>
<evidence type="ECO:0000256" key="6">
    <source>
        <dbReference type="ARBA" id="ARBA00023242"/>
    </source>
</evidence>
<evidence type="ECO:0000256" key="5">
    <source>
        <dbReference type="ARBA" id="ARBA00023163"/>
    </source>
</evidence>
<dbReference type="GO" id="GO:0003677">
    <property type="term" value="F:DNA binding"/>
    <property type="evidence" value="ECO:0007669"/>
    <property type="project" value="UniProtKB-KW"/>
</dbReference>
<evidence type="ECO:0000256" key="1">
    <source>
        <dbReference type="ARBA" id="ARBA00022723"/>
    </source>
</evidence>
<dbReference type="PANTHER" id="PTHR36206">
    <property type="entry name" value="ASPERCRYPTIN BIOSYNTHESIS CLUSTER-SPECIFIC TRANSCRIPTION REGULATOR ATNN-RELATED"/>
    <property type="match status" value="1"/>
</dbReference>
<evidence type="ECO:0000256" key="3">
    <source>
        <dbReference type="ARBA" id="ARBA00023015"/>
    </source>
</evidence>
<sequence>MSSFLLIKQLELFDLQFSNNPKHLNYEQLSVGGWKESSVWVSYLQKTDLPVTTQTPSSNLPGTHDARRYFEYFRQRSVVEFSGYFDSNFWDQLILQVSHDDPAVCHAVIALGSLYEKFDGQRELIRPHAQATVCRQDSIEQYNQALGHLRQNLGDNENRNVQSTLICRVHIIAFETFLGNYDSGGLHLENGLKILHDWQVQQDQLLQSTLSSGTSMIEDDLLPVFSHLNLQATSLVDPGLSEHHRFIGDTATKSIPSAFSSLNQSRICLYNLFNATFDFIHSTYDIKESVNLFEEPPSAVVLERHHLDGLMQRWLQTFDTLLQVSGTQMGTRELRAAMLLKIHHTTAIILPRASLNPEQCAFDVHLNHFRSSLSLSASLVEAPGSLEIRPSFSMDLGVIVHLYLTVVNCRDPAVRRQALSLLSRLSLPRQEGTWNANDASRVGQWVIDVEEEGLGAVESAEDVPESSRIQRIDANAYMEERLVHLRHVLDDESESSEPDVEENTEDQ</sequence>
<dbReference type="AlphaFoldDB" id="A0A8H6FEF6"/>
<name>A0A8H6FEF6_9LECA</name>
<evidence type="ECO:0000313" key="7">
    <source>
        <dbReference type="EMBL" id="KAF6225472.1"/>
    </source>
</evidence>
<dbReference type="InterPro" id="IPR021858">
    <property type="entry name" value="Fun_TF"/>
</dbReference>
<protein>
    <submittedName>
        <fullName evidence="7">Uncharacterized protein</fullName>
    </submittedName>
</protein>
<dbReference type="EMBL" id="JACCJB010000007">
    <property type="protein sequence ID" value="KAF6225472.1"/>
    <property type="molecule type" value="Genomic_DNA"/>
</dbReference>
<reference evidence="7 8" key="1">
    <citation type="journal article" date="2020" name="Genomics">
        <title>Complete, high-quality genomes from long-read metagenomic sequencing of two wolf lichen thalli reveals enigmatic genome architecture.</title>
        <authorList>
            <person name="McKenzie S.K."/>
            <person name="Walston R.F."/>
            <person name="Allen J.L."/>
        </authorList>
    </citation>
    <scope>NUCLEOTIDE SEQUENCE [LARGE SCALE GENOMIC DNA]</scope>
    <source>
        <strain evidence="7">WasteWater1</strain>
    </source>
</reference>
<keyword evidence="5" id="KW-0804">Transcription</keyword>
<evidence type="ECO:0000313" key="8">
    <source>
        <dbReference type="Proteomes" id="UP000593566"/>
    </source>
</evidence>
<evidence type="ECO:0000256" key="4">
    <source>
        <dbReference type="ARBA" id="ARBA00023125"/>
    </source>
</evidence>
<keyword evidence="6" id="KW-0539">Nucleus</keyword>
<keyword evidence="4" id="KW-0238">DNA-binding</keyword>
<organism evidence="7 8">
    <name type="scientific">Letharia lupina</name>
    <dbReference type="NCBI Taxonomy" id="560253"/>
    <lineage>
        <taxon>Eukaryota</taxon>
        <taxon>Fungi</taxon>
        <taxon>Dikarya</taxon>
        <taxon>Ascomycota</taxon>
        <taxon>Pezizomycotina</taxon>
        <taxon>Lecanoromycetes</taxon>
        <taxon>OSLEUM clade</taxon>
        <taxon>Lecanoromycetidae</taxon>
        <taxon>Lecanorales</taxon>
        <taxon>Lecanorineae</taxon>
        <taxon>Parmeliaceae</taxon>
        <taxon>Letharia</taxon>
    </lineage>
</organism>
<dbReference type="RefSeq" id="XP_037154181.1">
    <property type="nucleotide sequence ID" value="XM_037300333.1"/>
</dbReference>
<dbReference type="GO" id="GO:0046872">
    <property type="term" value="F:metal ion binding"/>
    <property type="evidence" value="ECO:0007669"/>
    <property type="project" value="UniProtKB-KW"/>
</dbReference>
<keyword evidence="3" id="KW-0805">Transcription regulation</keyword>
<gene>
    <name evidence="7" type="ORF">HO133_009472</name>
</gene>
<comment type="caution">
    <text evidence="7">The sequence shown here is derived from an EMBL/GenBank/DDBJ whole genome shotgun (WGS) entry which is preliminary data.</text>
</comment>
<dbReference type="InterPro" id="IPR052360">
    <property type="entry name" value="Transcr_Regulatory_Proteins"/>
</dbReference>
<keyword evidence="1" id="KW-0479">Metal-binding</keyword>
<dbReference type="Pfam" id="PF11951">
    <property type="entry name" value="Fungal_trans_2"/>
    <property type="match status" value="1"/>
</dbReference>
<accession>A0A8H6FEF6</accession>
<evidence type="ECO:0000256" key="2">
    <source>
        <dbReference type="ARBA" id="ARBA00022833"/>
    </source>
</evidence>
<keyword evidence="8" id="KW-1185">Reference proteome</keyword>
<proteinExistence type="predicted"/>
<keyword evidence="2" id="KW-0862">Zinc</keyword>
<dbReference type="PANTHER" id="PTHR36206:SF4">
    <property type="entry name" value="HYPOTHETICAL CONSERVED PROTEIN (EUROFUNG)-RELATED"/>
    <property type="match status" value="1"/>
</dbReference>